<organism evidence="1">
    <name type="scientific">Archaeoglobus fulgidus</name>
    <dbReference type="NCBI Taxonomy" id="2234"/>
    <lineage>
        <taxon>Archaea</taxon>
        <taxon>Methanobacteriati</taxon>
        <taxon>Methanobacteriota</taxon>
        <taxon>Archaeoglobi</taxon>
        <taxon>Archaeoglobales</taxon>
        <taxon>Archaeoglobaceae</taxon>
        <taxon>Archaeoglobus</taxon>
    </lineage>
</organism>
<proteinExistence type="predicted"/>
<accession>A0A7J3M052</accession>
<dbReference type="EMBL" id="DSYZ01000016">
    <property type="protein sequence ID" value="HGT82261.1"/>
    <property type="molecule type" value="Genomic_DNA"/>
</dbReference>
<dbReference type="InterPro" id="IPR011604">
    <property type="entry name" value="PDDEXK-like_dom_sf"/>
</dbReference>
<comment type="caution">
    <text evidence="1">The sequence shown here is derived from an EMBL/GenBank/DDBJ whole genome shotgun (WGS) entry which is preliminary data.</text>
</comment>
<protein>
    <recommendedName>
        <fullName evidence="2">Dna2/Cas4 domain-containing protein</fullName>
    </recommendedName>
</protein>
<evidence type="ECO:0008006" key="2">
    <source>
        <dbReference type="Google" id="ProtNLM"/>
    </source>
</evidence>
<dbReference type="AlphaFoldDB" id="A0A7J3M052"/>
<dbReference type="Gene3D" id="3.90.320.10">
    <property type="match status" value="1"/>
</dbReference>
<gene>
    <name evidence="1" type="ORF">ENT52_00800</name>
</gene>
<name>A0A7J3M052_ARCFL</name>
<sequence length="214" mass="25052">MIKLSHITSYLTCPRLAYYRLKFGEDSFTEKHAVKEIYRCLRMSLGIDWAKEKAKALNKFFCEETFNRALANFKLAKELDKFKPIDWDVVYNSEKLGVSLTVDEIVEFCNETLPLFVALNAPKSGVWFQDAVKAGVVAVVAKFEKSIIYYSYSGEIRVVETDFGMKRKSLKLIERLRMIEKGFLPERRESEYCRFCRFFEDCKRTPETFASKFL</sequence>
<reference evidence="1" key="1">
    <citation type="journal article" date="2020" name="mSystems">
        <title>Genome- and Community-Level Interaction Insights into Carbon Utilization and Element Cycling Functions of Hydrothermarchaeota in Hydrothermal Sediment.</title>
        <authorList>
            <person name="Zhou Z."/>
            <person name="Liu Y."/>
            <person name="Xu W."/>
            <person name="Pan J."/>
            <person name="Luo Z.H."/>
            <person name="Li M."/>
        </authorList>
    </citation>
    <scope>NUCLEOTIDE SEQUENCE [LARGE SCALE GENOMIC DNA]</scope>
    <source>
        <strain evidence="1">SpSt-587</strain>
    </source>
</reference>
<evidence type="ECO:0000313" key="1">
    <source>
        <dbReference type="EMBL" id="HGT82261.1"/>
    </source>
</evidence>